<comment type="caution">
    <text evidence="1">The sequence shown here is derived from an EMBL/GenBank/DDBJ whole genome shotgun (WGS) entry which is preliminary data.</text>
</comment>
<evidence type="ECO:0000313" key="2">
    <source>
        <dbReference type="Proteomes" id="UP000054721"/>
    </source>
</evidence>
<evidence type="ECO:0000313" key="1">
    <source>
        <dbReference type="EMBL" id="KRZ47283.1"/>
    </source>
</evidence>
<dbReference type="EMBL" id="JYDW01001019">
    <property type="protein sequence ID" value="KRZ47283.1"/>
    <property type="molecule type" value="Genomic_DNA"/>
</dbReference>
<organism evidence="1 2">
    <name type="scientific">Trichinella nativa</name>
    <dbReference type="NCBI Taxonomy" id="6335"/>
    <lineage>
        <taxon>Eukaryota</taxon>
        <taxon>Metazoa</taxon>
        <taxon>Ecdysozoa</taxon>
        <taxon>Nematoda</taxon>
        <taxon>Enoplea</taxon>
        <taxon>Dorylaimia</taxon>
        <taxon>Trichinellida</taxon>
        <taxon>Trichinellidae</taxon>
        <taxon>Trichinella</taxon>
    </lineage>
</organism>
<dbReference type="AlphaFoldDB" id="A0A0V1KJC0"/>
<name>A0A0V1KJC0_9BILA</name>
<sequence length="82" mass="9329">MNNIQFFLTLCDIPNQTEIASERLSFPELLPTVGVQNSLTTTQTNKWPDIYKSFDGPELVLSSSLLIFVIRFLNAWMETSTT</sequence>
<gene>
    <name evidence="1" type="ORF">T02_11385</name>
</gene>
<proteinExistence type="predicted"/>
<protein>
    <submittedName>
        <fullName evidence="1">Uncharacterized protein</fullName>
    </submittedName>
</protein>
<reference evidence="1 2" key="1">
    <citation type="submission" date="2015-05" db="EMBL/GenBank/DDBJ databases">
        <title>Evolution of Trichinella species and genotypes.</title>
        <authorList>
            <person name="Korhonen P.K."/>
            <person name="Edoardo P."/>
            <person name="Giuseppe L.R."/>
            <person name="Gasser R.B."/>
        </authorList>
    </citation>
    <scope>NUCLEOTIDE SEQUENCE [LARGE SCALE GENOMIC DNA]</scope>
    <source>
        <strain evidence="1">ISS10</strain>
    </source>
</reference>
<dbReference type="Proteomes" id="UP000054721">
    <property type="component" value="Unassembled WGS sequence"/>
</dbReference>
<keyword evidence="2" id="KW-1185">Reference proteome</keyword>
<accession>A0A0V1KJC0</accession>